<gene>
    <name evidence="1" type="ORF">JAZ04_13190</name>
</gene>
<dbReference type="AlphaFoldDB" id="A0A9E4K5A0"/>
<dbReference type="EMBL" id="JAEPDI010000011">
    <property type="protein sequence ID" value="MCG7939792.1"/>
    <property type="molecule type" value="Genomic_DNA"/>
</dbReference>
<feature type="non-terminal residue" evidence="1">
    <location>
        <position position="1"/>
    </location>
</feature>
<dbReference type="Proteomes" id="UP000886687">
    <property type="component" value="Unassembled WGS sequence"/>
</dbReference>
<proteinExistence type="predicted"/>
<dbReference type="Pfam" id="PF07592">
    <property type="entry name" value="DDE_Tnp_ISAZ013"/>
    <property type="match status" value="1"/>
</dbReference>
<dbReference type="InterPro" id="IPR036397">
    <property type="entry name" value="RNaseH_sf"/>
</dbReference>
<evidence type="ECO:0000313" key="2">
    <source>
        <dbReference type="Proteomes" id="UP000886687"/>
    </source>
</evidence>
<reference evidence="1" key="1">
    <citation type="journal article" date="2021" name="Proc. Natl. Acad. Sci. U.S.A.">
        <title>Global biogeography of chemosynthetic symbionts reveals both localized and globally distributed symbiont groups. .</title>
        <authorList>
            <person name="Osvatic J.T."/>
            <person name="Wilkins L.G.E."/>
            <person name="Leibrecht L."/>
            <person name="Leray M."/>
            <person name="Zauner S."/>
            <person name="Polzin J."/>
            <person name="Camacho Y."/>
            <person name="Gros O."/>
            <person name="van Gils J.A."/>
            <person name="Eisen J.A."/>
            <person name="Petersen J.M."/>
            <person name="Yuen B."/>
        </authorList>
    </citation>
    <scope>NUCLEOTIDE SEQUENCE</scope>
    <source>
        <strain evidence="1">MAGL173</strain>
    </source>
</reference>
<accession>A0A9E4K5A0</accession>
<evidence type="ECO:0000313" key="1">
    <source>
        <dbReference type="EMBL" id="MCG7939792.1"/>
    </source>
</evidence>
<protein>
    <submittedName>
        <fullName evidence="1">Transposase</fullName>
    </submittedName>
</protein>
<dbReference type="GO" id="GO:0003676">
    <property type="term" value="F:nucleic acid binding"/>
    <property type="evidence" value="ECO:0007669"/>
    <property type="project" value="InterPro"/>
</dbReference>
<sequence>QTDPTFRSTRIYSPLSADEVRLRLIAQRGYSDIELPCTRTLRNKLNELGYQLRKVRKCRPLKKIQETDAIFEEVHQVNSEADQDDGILRISLDTKATVKVGPFSRGGYSRQGERACDHDFAPEATLTPFGILLPKTGDNHLWFSQSKVTADFMVDRLEEMMPQWKKRFALHTLVINADNGPESSGRRTQWLKRLTELSDTHQLTIQLAYYPPYHSKYNPVERLWGVLENHWQGEILDSIDKALGLARSMTYRGIKPTVRKVTKSYRKGVTVAKKAMLGIESRLERTTGLEHWFIKIAP</sequence>
<comment type="caution">
    <text evidence="1">The sequence shown here is derived from an EMBL/GenBank/DDBJ whole genome shotgun (WGS) entry which is preliminary data.</text>
</comment>
<dbReference type="Gene3D" id="3.30.420.10">
    <property type="entry name" value="Ribonuclease H-like superfamily/Ribonuclease H"/>
    <property type="match status" value="1"/>
</dbReference>
<name>A0A9E4K5A0_9GAMM</name>
<dbReference type="InterPro" id="IPR011518">
    <property type="entry name" value="Transposase_36"/>
</dbReference>
<organism evidence="1 2">
    <name type="scientific">Candidatus Thiodiazotropha lotti</name>
    <dbReference type="NCBI Taxonomy" id="2792787"/>
    <lineage>
        <taxon>Bacteria</taxon>
        <taxon>Pseudomonadati</taxon>
        <taxon>Pseudomonadota</taxon>
        <taxon>Gammaproteobacteria</taxon>
        <taxon>Chromatiales</taxon>
        <taxon>Sedimenticolaceae</taxon>
        <taxon>Candidatus Thiodiazotropha</taxon>
    </lineage>
</organism>